<dbReference type="KEGG" id="nba:CUN60_08970"/>
<dbReference type="InterPro" id="IPR036390">
    <property type="entry name" value="WH_DNA-bd_sf"/>
</dbReference>
<dbReference type="OrthoDB" id="8613282at2"/>
<accession>A0A2I7N7L5</accession>
<dbReference type="SUPFAM" id="SSF48008">
    <property type="entry name" value="GntR ligand-binding domain-like"/>
    <property type="match status" value="1"/>
</dbReference>
<dbReference type="Gene3D" id="1.20.120.530">
    <property type="entry name" value="GntR ligand-binding domain-like"/>
    <property type="match status" value="1"/>
</dbReference>
<keyword evidence="1" id="KW-0805">Transcription regulation</keyword>
<dbReference type="GO" id="GO:0003700">
    <property type="term" value="F:DNA-binding transcription factor activity"/>
    <property type="evidence" value="ECO:0007669"/>
    <property type="project" value="InterPro"/>
</dbReference>
<dbReference type="PANTHER" id="PTHR43537:SF20">
    <property type="entry name" value="HTH-TYPE TRANSCRIPTIONAL REPRESSOR GLAR"/>
    <property type="match status" value="1"/>
</dbReference>
<sequence>MQPNQTMTSLCLDKIQQLILSGELLPGDKIKGEYLKNLLGVGLSPIREALSRLANTPLVEFVDNIGFTVACLSKEKIVDTYTTYAKIEMLSLADAIEFGDDLWESKIIASLYRLSKVEKDQKSIRYRDWVKLNNEFHESLIEGCKLEYLKKIRNECVLIRDWYFTLAFPDLDERLIEVSHSEHQRLAELAIAREKNLASELIYSHTLHSLEILIARISSRNLFN</sequence>
<dbReference type="SMART" id="SM00345">
    <property type="entry name" value="HTH_GNTR"/>
    <property type="match status" value="1"/>
</dbReference>
<evidence type="ECO:0000313" key="6">
    <source>
        <dbReference type="Proteomes" id="UP000236655"/>
    </source>
</evidence>
<evidence type="ECO:0000256" key="2">
    <source>
        <dbReference type="ARBA" id="ARBA00023125"/>
    </source>
</evidence>
<dbReference type="InterPro" id="IPR011711">
    <property type="entry name" value="GntR_C"/>
</dbReference>
<evidence type="ECO:0000259" key="4">
    <source>
        <dbReference type="PROSITE" id="PS50949"/>
    </source>
</evidence>
<evidence type="ECO:0000256" key="1">
    <source>
        <dbReference type="ARBA" id="ARBA00023015"/>
    </source>
</evidence>
<dbReference type="Pfam" id="PF00392">
    <property type="entry name" value="GntR"/>
    <property type="match status" value="1"/>
</dbReference>
<gene>
    <name evidence="5" type="ORF">CUN60_08970</name>
</gene>
<evidence type="ECO:0000313" key="5">
    <source>
        <dbReference type="EMBL" id="AUR52422.1"/>
    </source>
</evidence>
<organism evidence="5 6">
    <name type="scientific">Aquella oligotrophica</name>
    <dbReference type="NCBI Taxonomy" id="2067065"/>
    <lineage>
        <taxon>Bacteria</taxon>
        <taxon>Pseudomonadati</taxon>
        <taxon>Pseudomonadota</taxon>
        <taxon>Betaproteobacteria</taxon>
        <taxon>Neisseriales</taxon>
        <taxon>Neisseriaceae</taxon>
        <taxon>Aquella</taxon>
    </lineage>
</organism>
<dbReference type="InterPro" id="IPR000524">
    <property type="entry name" value="Tscrpt_reg_HTH_GntR"/>
</dbReference>
<dbReference type="SUPFAM" id="SSF46785">
    <property type="entry name" value="Winged helix' DNA-binding domain"/>
    <property type="match status" value="1"/>
</dbReference>
<keyword evidence="3" id="KW-0804">Transcription</keyword>
<dbReference type="GO" id="GO:0003677">
    <property type="term" value="F:DNA binding"/>
    <property type="evidence" value="ECO:0007669"/>
    <property type="project" value="UniProtKB-KW"/>
</dbReference>
<dbReference type="EMBL" id="CP024847">
    <property type="protein sequence ID" value="AUR52422.1"/>
    <property type="molecule type" value="Genomic_DNA"/>
</dbReference>
<protein>
    <recommendedName>
        <fullName evidence="4">HTH gntR-type domain-containing protein</fullName>
    </recommendedName>
</protein>
<dbReference type="PROSITE" id="PS50949">
    <property type="entry name" value="HTH_GNTR"/>
    <property type="match status" value="1"/>
</dbReference>
<dbReference type="PANTHER" id="PTHR43537">
    <property type="entry name" value="TRANSCRIPTIONAL REGULATOR, GNTR FAMILY"/>
    <property type="match status" value="1"/>
</dbReference>
<dbReference type="InterPro" id="IPR008920">
    <property type="entry name" value="TF_FadR/GntR_C"/>
</dbReference>
<dbReference type="Proteomes" id="UP000236655">
    <property type="component" value="Chromosome"/>
</dbReference>
<reference evidence="6" key="1">
    <citation type="submission" date="2017-11" db="EMBL/GenBank/DDBJ databases">
        <authorList>
            <person name="Chan K.G."/>
            <person name="Lee L.S."/>
        </authorList>
    </citation>
    <scope>NUCLEOTIDE SEQUENCE [LARGE SCALE GENOMIC DNA]</scope>
    <source>
        <strain evidence="6">DSM 100970</strain>
    </source>
</reference>
<proteinExistence type="predicted"/>
<name>A0A2I7N7L5_9NEIS</name>
<dbReference type="AlphaFoldDB" id="A0A2I7N7L5"/>
<feature type="domain" description="HTH gntR-type" evidence="4">
    <location>
        <begin position="5"/>
        <end position="72"/>
    </location>
</feature>
<dbReference type="RefSeq" id="WP_102951715.1">
    <property type="nucleotide sequence ID" value="NZ_CP024847.1"/>
</dbReference>
<dbReference type="Pfam" id="PF07729">
    <property type="entry name" value="FCD"/>
    <property type="match status" value="1"/>
</dbReference>
<keyword evidence="2" id="KW-0238">DNA-binding</keyword>
<dbReference type="Gene3D" id="1.10.10.10">
    <property type="entry name" value="Winged helix-like DNA-binding domain superfamily/Winged helix DNA-binding domain"/>
    <property type="match status" value="1"/>
</dbReference>
<keyword evidence="6" id="KW-1185">Reference proteome</keyword>
<dbReference type="InterPro" id="IPR036388">
    <property type="entry name" value="WH-like_DNA-bd_sf"/>
</dbReference>
<evidence type="ECO:0000256" key="3">
    <source>
        <dbReference type="ARBA" id="ARBA00023163"/>
    </source>
</evidence>